<reference evidence="2" key="1">
    <citation type="submission" date="2016-11" db="UniProtKB">
        <authorList>
            <consortium name="WormBaseParasite"/>
        </authorList>
    </citation>
    <scope>IDENTIFICATION</scope>
    <source>
        <strain evidence="2">KR3021</strain>
    </source>
</reference>
<protein>
    <submittedName>
        <fullName evidence="2">DNA-directed DNA polymerase</fullName>
    </submittedName>
</protein>
<evidence type="ECO:0000313" key="2">
    <source>
        <dbReference type="WBParaSite" id="RSKR_0000641600.1"/>
    </source>
</evidence>
<sequence>MKTFDRLMLEGYKFVRYPEMPQKWNFEVGWTKYDSLTNTFYKIEFPDADLLFFDIELVVRDGKLPTLAVALSKDNWYSWCSDRLIYDNPVPVFPKLEHLIPLESQIGLSTDKLIIGHNVAFDRTRVREQYYKTPSRMRFWDTMSMAIPIHGISDKQVYALEKKDYEAKHRAENPWLPHWRGNVSKNNLLDLYRLKVPDTYPWKIELNKESRDVFVKEDIQTVRADFQNLVQYCAYDVMATHQLYRHLYEEFMHYHPSSVTRFGMLEMMNVYLPINHNWKMFASSCADKLEKDIEIAATMVINFSKQILNQLLNDYKDDPWMFISEWKAQSKTNKFPRWYSGIFKNAKAAQVEIENDTVQKVKTGTSELARIFGVCFGPYPLYHKKEFGWGFLVPSQELLAMSDYKNVGPSGLTRRNSIVSIPTQKIMELINKNIEMGKSVEDIKTEKTCSIGYFEFHKVPHSTSPGSNVGNVFSKVCTHLFEQGTLWTSRGVEASAKMLEVSRSARYWTNYKKRFNDELPIWYDDDAEFGALAPSVVPSGTVTRRSTHKLWLTASSSKDGVVGTDLKSMIQAHQGYKIVGADVDSQEQWLAAIMGDAIRNNKGVGDSEFSYLLLMGDKSKGTDLHSVVAKEVGMNRNQAKTLNYARLYGAGTNNAINHLKNEGIPEEEARALAKKMYEKTKGITAYYRKLQNTKLNNLFKKYLFQTYYLKKAESLYLEFDGIIYVKVLDNVTLSVDGRVPTIEDFYKYVHRQLLSEVKNPSMEEQHQINKKMSHLRSESFEYPAVELYRHGIESDTFNYLNLMQLEDELRTPVLSCKLGYALHPMKYPIIGAIPL</sequence>
<dbReference type="Proteomes" id="UP000095286">
    <property type="component" value="Unplaced"/>
</dbReference>
<name>A0AC35U1L5_9BILA</name>
<proteinExistence type="predicted"/>
<accession>A0AC35U1L5</accession>
<dbReference type="WBParaSite" id="RSKR_0000641600.1">
    <property type="protein sequence ID" value="RSKR_0000641600.1"/>
    <property type="gene ID" value="RSKR_0000641600"/>
</dbReference>
<organism evidence="1 2">
    <name type="scientific">Rhabditophanes sp. KR3021</name>
    <dbReference type="NCBI Taxonomy" id="114890"/>
    <lineage>
        <taxon>Eukaryota</taxon>
        <taxon>Metazoa</taxon>
        <taxon>Ecdysozoa</taxon>
        <taxon>Nematoda</taxon>
        <taxon>Chromadorea</taxon>
        <taxon>Rhabditida</taxon>
        <taxon>Tylenchina</taxon>
        <taxon>Panagrolaimomorpha</taxon>
        <taxon>Strongyloidoidea</taxon>
        <taxon>Alloionematidae</taxon>
        <taxon>Rhabditophanes</taxon>
    </lineage>
</organism>
<evidence type="ECO:0000313" key="1">
    <source>
        <dbReference type="Proteomes" id="UP000095286"/>
    </source>
</evidence>